<dbReference type="InterPro" id="IPR050431">
    <property type="entry name" value="Adaptor_comp_med_subunit"/>
</dbReference>
<organism evidence="12">
    <name type="scientific">Chromera velia CCMP2878</name>
    <dbReference type="NCBI Taxonomy" id="1169474"/>
    <lineage>
        <taxon>Eukaryota</taxon>
        <taxon>Sar</taxon>
        <taxon>Alveolata</taxon>
        <taxon>Colpodellida</taxon>
        <taxon>Chromeraceae</taxon>
        <taxon>Chromera</taxon>
    </lineage>
</organism>
<evidence type="ECO:0000256" key="10">
    <source>
        <dbReference type="SAM" id="MobiDB-lite"/>
    </source>
</evidence>
<dbReference type="VEuPathDB" id="CryptoDB:Cvel_20423"/>
<keyword evidence="8" id="KW-0168">Coated pit</keyword>
<dbReference type="PhylomeDB" id="A0A0G4G6F7"/>
<keyword evidence="7" id="KW-0472">Membrane</keyword>
<evidence type="ECO:0000256" key="4">
    <source>
        <dbReference type="ARBA" id="ARBA00022475"/>
    </source>
</evidence>
<dbReference type="PIRSF" id="PIRSF005992">
    <property type="entry name" value="Clathrin_mu"/>
    <property type="match status" value="1"/>
</dbReference>
<dbReference type="PANTHER" id="PTHR10529">
    <property type="entry name" value="AP COMPLEX SUBUNIT MU"/>
    <property type="match status" value="1"/>
</dbReference>
<evidence type="ECO:0000256" key="7">
    <source>
        <dbReference type="ARBA" id="ARBA00023136"/>
    </source>
</evidence>
<dbReference type="InterPro" id="IPR028565">
    <property type="entry name" value="MHD"/>
</dbReference>
<dbReference type="GO" id="GO:0005905">
    <property type="term" value="C:clathrin-coated pit"/>
    <property type="evidence" value="ECO:0007669"/>
    <property type="project" value="UniProtKB-KW"/>
</dbReference>
<dbReference type="InterPro" id="IPR018240">
    <property type="entry name" value="Clathrin_mu_CS"/>
</dbReference>
<dbReference type="GO" id="GO:0030131">
    <property type="term" value="C:clathrin adaptor complex"/>
    <property type="evidence" value="ECO:0007669"/>
    <property type="project" value="UniProtKB-UniRule"/>
</dbReference>
<dbReference type="FunFam" id="3.30.450.60:FF:000002">
    <property type="entry name" value="AP-2 complex subunit mu, putative"/>
    <property type="match status" value="1"/>
</dbReference>
<dbReference type="InterPro" id="IPR036168">
    <property type="entry name" value="AP2_Mu_C_sf"/>
</dbReference>
<dbReference type="SUPFAM" id="SSF49447">
    <property type="entry name" value="Second domain of Mu2 adaptin subunit (ap50) of ap2 adaptor"/>
    <property type="match status" value="1"/>
</dbReference>
<dbReference type="Gene3D" id="2.60.40.1170">
    <property type="entry name" value="Mu homology domain, subdomain B"/>
    <property type="match status" value="2"/>
</dbReference>
<dbReference type="GO" id="GO:0006897">
    <property type="term" value="P:endocytosis"/>
    <property type="evidence" value="ECO:0007669"/>
    <property type="project" value="UniProtKB-KW"/>
</dbReference>
<evidence type="ECO:0000256" key="8">
    <source>
        <dbReference type="ARBA" id="ARBA00023176"/>
    </source>
</evidence>
<keyword evidence="5" id="KW-0254">Endocytosis</keyword>
<evidence type="ECO:0000259" key="11">
    <source>
        <dbReference type="PROSITE" id="PS51072"/>
    </source>
</evidence>
<dbReference type="AlphaFoldDB" id="A0A0G4G6F7"/>
<feature type="compositionally biased region" description="Low complexity" evidence="10">
    <location>
        <begin position="238"/>
        <end position="249"/>
    </location>
</feature>
<dbReference type="InterPro" id="IPR043512">
    <property type="entry name" value="Mu2_C"/>
</dbReference>
<dbReference type="InterPro" id="IPR011012">
    <property type="entry name" value="Longin-like_dom_sf"/>
</dbReference>
<evidence type="ECO:0000256" key="2">
    <source>
        <dbReference type="ARBA" id="ARBA00004277"/>
    </source>
</evidence>
<keyword evidence="6 9" id="KW-0653">Protein transport</keyword>
<evidence type="ECO:0000256" key="1">
    <source>
        <dbReference type="ARBA" id="ARBA00004236"/>
    </source>
</evidence>
<proteinExistence type="inferred from homology"/>
<dbReference type="GO" id="GO:0006886">
    <property type="term" value="P:intracellular protein transport"/>
    <property type="evidence" value="ECO:0007669"/>
    <property type="project" value="UniProtKB-UniRule"/>
</dbReference>
<dbReference type="Pfam" id="PF00928">
    <property type="entry name" value="Adap_comp_sub"/>
    <property type="match status" value="1"/>
</dbReference>
<evidence type="ECO:0000256" key="6">
    <source>
        <dbReference type="ARBA" id="ARBA00022927"/>
    </source>
</evidence>
<dbReference type="EMBL" id="CDMZ01000916">
    <property type="protein sequence ID" value="CEM23930.1"/>
    <property type="molecule type" value="Genomic_DNA"/>
</dbReference>
<evidence type="ECO:0000256" key="3">
    <source>
        <dbReference type="ARBA" id="ARBA00022448"/>
    </source>
</evidence>
<sequence>MTISSVMIINHKGEILIHRSYKDDVTRTEATLYCNSVIATKEAGDMPIVPIGQCHFVHVVIGELIFVATTKTDANVVLILKFLYKMTDVLKAYMNGKLDEANIRKHFVLIYELLDEILDFGLPQILEIDILKKYITSHGGKTANLNDQEQLSKITVQATGSCSWRAEGIKYRRNEVYIDVVESVNALISVKGQVLRADVSGQVNVNSKLSGMPECKFGMNDKLVMNTRGGKDAGGGAAASSGSAPSKGTPAGGGAPGGAIALDDVRFHQCVRLSKYDLERTITFIPPDGNFELMTYRITDNVNLPYLILPFVQEKRSRVEVSLKIIANYDKGLAAKNVVIKIPVPKNAAKAVMQTVSAGRATLEPQQHCLVWRIRRFPGKMEHTLVGEVELASSIQEVKWVKPPIAMDFQVPGFTSSGLRVRFFRVQEKSNYKALKWIRKVTKAGTFAHRV</sequence>
<dbReference type="GO" id="GO:0005886">
    <property type="term" value="C:plasma membrane"/>
    <property type="evidence" value="ECO:0007669"/>
    <property type="project" value="UniProtKB-SubCell"/>
</dbReference>
<name>A0A0G4G6F7_9ALVE</name>
<keyword evidence="3 9" id="KW-0813">Transport</keyword>
<dbReference type="PROSITE" id="PS51072">
    <property type="entry name" value="MHD"/>
    <property type="match status" value="1"/>
</dbReference>
<gene>
    <name evidence="12" type="ORF">Cvel_20423</name>
</gene>
<evidence type="ECO:0000256" key="9">
    <source>
        <dbReference type="PIRNR" id="PIRNR005992"/>
    </source>
</evidence>
<dbReference type="PROSITE" id="PS00991">
    <property type="entry name" value="CLAT_ADAPTOR_M_2"/>
    <property type="match status" value="1"/>
</dbReference>
<comment type="subcellular location">
    <subcellularLocation>
        <location evidence="1">Cell membrane</location>
    </subcellularLocation>
    <subcellularLocation>
        <location evidence="2">Membrane</location>
        <location evidence="2">Coated pit</location>
        <topology evidence="2">Peripheral membrane protein</topology>
        <orientation evidence="2">Cytoplasmic side</orientation>
    </subcellularLocation>
</comment>
<reference evidence="12" key="1">
    <citation type="submission" date="2014-11" db="EMBL/GenBank/DDBJ databases">
        <authorList>
            <person name="Otto D Thomas"/>
            <person name="Naeem Raeece"/>
        </authorList>
    </citation>
    <scope>NUCLEOTIDE SEQUENCE</scope>
</reference>
<protein>
    <recommendedName>
        <fullName evidence="11">MHD domain-containing protein</fullName>
    </recommendedName>
</protein>
<dbReference type="SUPFAM" id="SSF64356">
    <property type="entry name" value="SNARE-like"/>
    <property type="match status" value="1"/>
</dbReference>
<dbReference type="InterPro" id="IPR001392">
    <property type="entry name" value="Clathrin_mu"/>
</dbReference>
<keyword evidence="4" id="KW-1003">Cell membrane</keyword>
<feature type="domain" description="MHD" evidence="11">
    <location>
        <begin position="173"/>
        <end position="450"/>
    </location>
</feature>
<evidence type="ECO:0000313" key="12">
    <source>
        <dbReference type="EMBL" id="CEM23930.1"/>
    </source>
</evidence>
<comment type="similarity">
    <text evidence="9">Belongs to the adaptor complexes medium subunit family.</text>
</comment>
<dbReference type="CDD" id="cd09251">
    <property type="entry name" value="AP-2_Mu2_Cterm"/>
    <property type="match status" value="1"/>
</dbReference>
<dbReference type="PRINTS" id="PR00314">
    <property type="entry name" value="CLATHRINADPT"/>
</dbReference>
<feature type="region of interest" description="Disordered" evidence="10">
    <location>
        <begin position="230"/>
        <end position="255"/>
    </location>
</feature>
<dbReference type="Gene3D" id="3.30.450.60">
    <property type="match status" value="1"/>
</dbReference>
<accession>A0A0G4G6F7</accession>
<evidence type="ECO:0000256" key="5">
    <source>
        <dbReference type="ARBA" id="ARBA00022583"/>
    </source>
</evidence>